<dbReference type="RefSeq" id="WP_202996158.1">
    <property type="nucleotide sequence ID" value="NZ_JAENHO010000011.1"/>
</dbReference>
<organism evidence="1 2">
    <name type="scientific">Paractinoplanes lichenicola</name>
    <dbReference type="NCBI Taxonomy" id="2802976"/>
    <lineage>
        <taxon>Bacteria</taxon>
        <taxon>Bacillati</taxon>
        <taxon>Actinomycetota</taxon>
        <taxon>Actinomycetes</taxon>
        <taxon>Micromonosporales</taxon>
        <taxon>Micromonosporaceae</taxon>
        <taxon>Paractinoplanes</taxon>
    </lineage>
</organism>
<keyword evidence="2" id="KW-1185">Reference proteome</keyword>
<dbReference type="InterPro" id="IPR043519">
    <property type="entry name" value="NT_sf"/>
</dbReference>
<sequence>MNDLLVGNDAHYPTITAASIAIYSVMPMTPSCRGDDYVYGMVVVTAYDSRWPAMAAAAIAELSPLLPVIEHIGSTAVPGLAAKPTIDLMAAVPALSSFDARLLTPLNYERHINAMTDRLLFVRWSGAARTHILHVVTLDTWPTRNQRLLRDYLRANPSEAARYGALKRSLAAAGNGPHDYTRAKTTLIQELTDKARAAAGLPSVPVWEKPF</sequence>
<gene>
    <name evidence="1" type="ORF">JKJ07_34595</name>
</gene>
<reference evidence="1 2" key="1">
    <citation type="submission" date="2021-01" db="EMBL/GenBank/DDBJ databases">
        <title>Actinoplanes sp. nov. LDG1-01 isolated from lichen.</title>
        <authorList>
            <person name="Saeng-In P."/>
            <person name="Phongsopitanun W."/>
            <person name="Kanchanasin P."/>
            <person name="Yuki M."/>
            <person name="Kudo T."/>
            <person name="Ohkuma M."/>
            <person name="Tanasupawat S."/>
        </authorList>
    </citation>
    <scope>NUCLEOTIDE SEQUENCE [LARGE SCALE GENOMIC DNA]</scope>
    <source>
        <strain evidence="1 2">LDG1-01</strain>
    </source>
</reference>
<name>A0ABS1VYT1_9ACTN</name>
<accession>A0ABS1VYT1</accession>
<proteinExistence type="predicted"/>
<dbReference type="Gene3D" id="3.30.460.10">
    <property type="entry name" value="Beta Polymerase, domain 2"/>
    <property type="match status" value="1"/>
</dbReference>
<dbReference type="SUPFAM" id="SSF81301">
    <property type="entry name" value="Nucleotidyltransferase"/>
    <property type="match status" value="1"/>
</dbReference>
<dbReference type="EMBL" id="JAENHO010000011">
    <property type="protein sequence ID" value="MBL7259458.1"/>
    <property type="molecule type" value="Genomic_DNA"/>
</dbReference>
<dbReference type="Pfam" id="PF04229">
    <property type="entry name" value="GrpB"/>
    <property type="match status" value="1"/>
</dbReference>
<evidence type="ECO:0000313" key="2">
    <source>
        <dbReference type="Proteomes" id="UP000598996"/>
    </source>
</evidence>
<comment type="caution">
    <text evidence="1">The sequence shown here is derived from an EMBL/GenBank/DDBJ whole genome shotgun (WGS) entry which is preliminary data.</text>
</comment>
<dbReference type="PANTHER" id="PTHR34822">
    <property type="entry name" value="GRPB DOMAIN PROTEIN (AFU_ORTHOLOGUE AFUA_1G01530)"/>
    <property type="match status" value="1"/>
</dbReference>
<dbReference type="Proteomes" id="UP000598996">
    <property type="component" value="Unassembled WGS sequence"/>
</dbReference>
<evidence type="ECO:0000313" key="1">
    <source>
        <dbReference type="EMBL" id="MBL7259458.1"/>
    </source>
</evidence>
<dbReference type="InterPro" id="IPR007344">
    <property type="entry name" value="GrpB/CoaE"/>
</dbReference>
<dbReference type="PANTHER" id="PTHR34822:SF1">
    <property type="entry name" value="GRPB FAMILY PROTEIN"/>
    <property type="match status" value="1"/>
</dbReference>
<protein>
    <submittedName>
        <fullName evidence="1">GrpB family protein</fullName>
    </submittedName>
</protein>